<protein>
    <submittedName>
        <fullName evidence="1">Uncharacterized protein</fullName>
    </submittedName>
</protein>
<organism evidence="1">
    <name type="scientific">Rhizophora mucronata</name>
    <name type="common">Asiatic mangrove</name>
    <dbReference type="NCBI Taxonomy" id="61149"/>
    <lineage>
        <taxon>Eukaryota</taxon>
        <taxon>Viridiplantae</taxon>
        <taxon>Streptophyta</taxon>
        <taxon>Embryophyta</taxon>
        <taxon>Tracheophyta</taxon>
        <taxon>Spermatophyta</taxon>
        <taxon>Magnoliopsida</taxon>
        <taxon>eudicotyledons</taxon>
        <taxon>Gunneridae</taxon>
        <taxon>Pentapetalae</taxon>
        <taxon>rosids</taxon>
        <taxon>fabids</taxon>
        <taxon>Malpighiales</taxon>
        <taxon>Rhizophoraceae</taxon>
        <taxon>Rhizophora</taxon>
    </lineage>
</organism>
<sequence length="26" mass="3073">MPKLLQMRARLQTMGLHPSLLWLIPQ</sequence>
<reference evidence="1" key="1">
    <citation type="submission" date="2018-02" db="EMBL/GenBank/DDBJ databases">
        <title>Rhizophora mucronata_Transcriptome.</title>
        <authorList>
            <person name="Meera S.P."/>
            <person name="Sreeshan A."/>
            <person name="Augustine A."/>
        </authorList>
    </citation>
    <scope>NUCLEOTIDE SEQUENCE</scope>
    <source>
        <tissue evidence="1">Leaf</tissue>
    </source>
</reference>
<accession>A0A2P2IJ07</accession>
<dbReference type="EMBL" id="GGEC01000728">
    <property type="protein sequence ID" value="MBW81211.1"/>
    <property type="molecule type" value="Transcribed_RNA"/>
</dbReference>
<dbReference type="AlphaFoldDB" id="A0A2P2IJ07"/>
<dbReference type="EMBL" id="GGEC01000727">
    <property type="protein sequence ID" value="MBW81210.1"/>
    <property type="molecule type" value="Transcribed_RNA"/>
</dbReference>
<proteinExistence type="predicted"/>
<name>A0A2P2IJ07_RHIMU</name>
<evidence type="ECO:0000313" key="1">
    <source>
        <dbReference type="EMBL" id="MBW81210.1"/>
    </source>
</evidence>